<feature type="compositionally biased region" description="Basic and acidic residues" evidence="1">
    <location>
        <begin position="234"/>
        <end position="252"/>
    </location>
</feature>
<reference evidence="3" key="1">
    <citation type="journal article" date="2010" name="Nat. Biotechnol.">
        <title>Draft genome sequence of the oilseed species Ricinus communis.</title>
        <authorList>
            <person name="Chan A.P."/>
            <person name="Crabtree J."/>
            <person name="Zhao Q."/>
            <person name="Lorenzi H."/>
            <person name="Orvis J."/>
            <person name="Puiu D."/>
            <person name="Melake-Berhan A."/>
            <person name="Jones K.M."/>
            <person name="Redman J."/>
            <person name="Chen G."/>
            <person name="Cahoon E.B."/>
            <person name="Gedil M."/>
            <person name="Stanke M."/>
            <person name="Haas B.J."/>
            <person name="Wortman J.R."/>
            <person name="Fraser-Liggett C.M."/>
            <person name="Ravel J."/>
            <person name="Rabinowicz P.D."/>
        </authorList>
    </citation>
    <scope>NUCLEOTIDE SEQUENCE [LARGE SCALE GENOMIC DNA]</scope>
    <source>
        <strain evidence="3">cv. Hale</strain>
    </source>
</reference>
<feature type="compositionally biased region" description="Polar residues" evidence="1">
    <location>
        <begin position="418"/>
        <end position="432"/>
    </location>
</feature>
<dbReference type="STRING" id="3988.B9SG81"/>
<evidence type="ECO:0000313" key="2">
    <source>
        <dbReference type="EMBL" id="EEF37407.1"/>
    </source>
</evidence>
<organism evidence="2 3">
    <name type="scientific">Ricinus communis</name>
    <name type="common">Castor bean</name>
    <dbReference type="NCBI Taxonomy" id="3988"/>
    <lineage>
        <taxon>Eukaryota</taxon>
        <taxon>Viridiplantae</taxon>
        <taxon>Streptophyta</taxon>
        <taxon>Embryophyta</taxon>
        <taxon>Tracheophyta</taxon>
        <taxon>Spermatophyta</taxon>
        <taxon>Magnoliopsida</taxon>
        <taxon>eudicotyledons</taxon>
        <taxon>Gunneridae</taxon>
        <taxon>Pentapetalae</taxon>
        <taxon>rosids</taxon>
        <taxon>fabids</taxon>
        <taxon>Malpighiales</taxon>
        <taxon>Euphorbiaceae</taxon>
        <taxon>Acalyphoideae</taxon>
        <taxon>Acalypheae</taxon>
        <taxon>Ricinus</taxon>
    </lineage>
</organism>
<feature type="compositionally biased region" description="Low complexity" evidence="1">
    <location>
        <begin position="438"/>
        <end position="448"/>
    </location>
</feature>
<dbReference type="eggNOG" id="ENOG502QQJ5">
    <property type="taxonomic scope" value="Eukaryota"/>
</dbReference>
<dbReference type="InParanoid" id="B9SG81"/>
<feature type="region of interest" description="Disordered" evidence="1">
    <location>
        <begin position="223"/>
        <end position="252"/>
    </location>
</feature>
<feature type="region of interest" description="Disordered" evidence="1">
    <location>
        <begin position="1143"/>
        <end position="1240"/>
    </location>
</feature>
<feature type="compositionally biased region" description="Basic and acidic residues" evidence="1">
    <location>
        <begin position="1156"/>
        <end position="1165"/>
    </location>
</feature>
<feature type="compositionally biased region" description="Basic and acidic residues" evidence="1">
    <location>
        <begin position="575"/>
        <end position="585"/>
    </location>
</feature>
<dbReference type="Pfam" id="PF10198">
    <property type="entry name" value="Ada3"/>
    <property type="match status" value="1"/>
</dbReference>
<feature type="compositionally biased region" description="Polar residues" evidence="1">
    <location>
        <begin position="1195"/>
        <end position="1205"/>
    </location>
</feature>
<feature type="region of interest" description="Disordered" evidence="1">
    <location>
        <begin position="519"/>
        <end position="663"/>
    </location>
</feature>
<protein>
    <submittedName>
        <fullName evidence="2">Uncharacterized protein</fullName>
    </submittedName>
</protein>
<dbReference type="InterPro" id="IPR019340">
    <property type="entry name" value="Histone_AcTrfase_su3"/>
</dbReference>
<feature type="compositionally biased region" description="Polar residues" evidence="1">
    <location>
        <begin position="399"/>
        <end position="410"/>
    </location>
</feature>
<dbReference type="Proteomes" id="UP000008311">
    <property type="component" value="Unassembled WGS sequence"/>
</dbReference>
<dbReference type="PANTHER" id="PTHR31115">
    <property type="entry name" value="OS05G0107300 PROTEIN"/>
    <property type="match status" value="1"/>
</dbReference>
<feature type="compositionally biased region" description="Basic and acidic residues" evidence="1">
    <location>
        <begin position="718"/>
        <end position="736"/>
    </location>
</feature>
<evidence type="ECO:0000313" key="3">
    <source>
        <dbReference type="Proteomes" id="UP000008311"/>
    </source>
</evidence>
<feature type="compositionally biased region" description="Polar residues" evidence="1">
    <location>
        <begin position="20"/>
        <end position="32"/>
    </location>
</feature>
<evidence type="ECO:0000256" key="1">
    <source>
        <dbReference type="SAM" id="MobiDB-lite"/>
    </source>
</evidence>
<accession>B9SG81</accession>
<feature type="region of interest" description="Disordered" evidence="1">
    <location>
        <begin position="718"/>
        <end position="749"/>
    </location>
</feature>
<feature type="compositionally biased region" description="Basic and acidic residues" evidence="1">
    <location>
        <begin position="1208"/>
        <end position="1220"/>
    </location>
</feature>
<dbReference type="EMBL" id="EQ973949">
    <property type="protein sequence ID" value="EEF37407.1"/>
    <property type="molecule type" value="Genomic_DNA"/>
</dbReference>
<feature type="compositionally biased region" description="Basic and acidic residues" evidence="1">
    <location>
        <begin position="539"/>
        <end position="557"/>
    </location>
</feature>
<keyword evidence="3" id="KW-1185">Reference proteome</keyword>
<feature type="region of interest" description="Disordered" evidence="1">
    <location>
        <begin position="373"/>
        <end position="458"/>
    </location>
</feature>
<name>B9SG81_RICCO</name>
<dbReference type="PANTHER" id="PTHR31115:SF2">
    <property type="entry name" value="OS05G0107300 PROTEIN"/>
    <property type="match status" value="1"/>
</dbReference>
<proteinExistence type="predicted"/>
<feature type="compositionally biased region" description="Low complexity" evidence="1">
    <location>
        <begin position="590"/>
        <end position="602"/>
    </location>
</feature>
<feature type="region of interest" description="Disordered" evidence="1">
    <location>
        <begin position="1"/>
        <end position="60"/>
    </location>
</feature>
<sequence>MAGNMRYESASPEELGFTGSYPNGQRGNYSTVSMERSGSFREGSESRAFGSGASTPRASASSDAASLTHYLLLDPITMVDPKYTRSGEFRRVLGISYGNATEDNSFGAAHSKLPPPVATEELNRFKKSVSDATLKARVRIKKLNESLLKLNKFCEAMNLKKQHRSEMLMSERSGVSNLTKMGIQIHRNASDPGTQRLEDRTKNIVMNKRVRSSVAELRADGRSNTLPRQPVVMGKDRDMHRDGSEGSDLPEEKFRRVPAGGEGWERKMKRKRSVGSVFARSTESDGEVKRVIHHKFSNEPGLQSYDCQGFSTGSFHGTAGVNKLDGSLSPASSNPRFIPKNEPDKVSLTRDYTDGLNKERLLAKANNKLNINNDNNVAGSSPMTKGKASRAPRTGSVMAANSSPNFSRTSGPPDGWEQTPSINKVNSFGGTNNRKRSMPAGSSSPPMAQWVGQRPQKFSRTRRVNVMSPVSNHDEVQMFSEGGQPSDFAARLTSTGSNGSLLAKDVANGNQLVKVKYENVSSPASRLSESEESGAGANHEGRPKEKGTSSGGVEERSQNQNVGPSVVLMKKNKMLNKEDTGDGLRRQGRAARGASSSRTSISPVREKLESPGSAKPVRNTKPVPDKSGSKSGRPPLKKISDRKSFTRGKTAAGGSPDCTGESDDDREELIAAANFACNASYLSCSSSFWKKIEPVFASVCLEDLSYLKQQSQPFEESEKSLQDHIWPKKKTSRDLADQGLNNGPSAGIMEARNQDTPLYQRVLSALIVEDESEEFEENIGGRNLCFQNSRYMSPGDTCLPIDYEPADNHAIEFDYDSVLDFQTQKQSSTDGFSCNGNAPTDGVTGCHSQLYNDELFQGGQGFMPSEIAMFPVQSGDNDGRLAVQIKASGISALDGRYQQLCLEEKLLMELQSIGLYPESVPDLADGDDEAISQDVNELQKELHQQINKRKAHLNKIFEAVQEGKKLEGGALEQVAVDRLVELAYKKLLATRGSCASKFGVPKVSKQVALAFMKRTLARCRKFEETAKSCYSEPPLRDIILAAPARGNLAESTSCIGSAVKLNVHHGTPDSQYDPGASGAFPSGAERYDLLNDKCGRVATAAIGTLTHTHDHEFAKTRPLVNRGKKKELLLDDVGSKASFRTASSLGNTLPAGTKGKRSERERDNTLVRNPVTKAGRASQANVKGDRKTKSKPKQKTAQLSTSDGISNKFKDTSSNKKREGGLNSYGYTSQDSFKESRGTADTTDLQDLSLELGMANDMDNHQDLSNLFNFDEDGLPENDLMGLDLPMDGLEIPMDDLSDLNMLL</sequence>
<gene>
    <name evidence="2" type="ORF">RCOM_1087100</name>
</gene>